<evidence type="ECO:0000259" key="2">
    <source>
        <dbReference type="Pfam" id="PF00534"/>
    </source>
</evidence>
<gene>
    <name evidence="4" type="ORF">A2960_00745</name>
</gene>
<evidence type="ECO:0000313" key="4">
    <source>
        <dbReference type="EMBL" id="OGG26686.1"/>
    </source>
</evidence>
<keyword evidence="1" id="KW-0808">Transferase</keyword>
<dbReference type="Gene3D" id="3.40.50.2000">
    <property type="entry name" value="Glycogen Phosphorylase B"/>
    <property type="match status" value="2"/>
</dbReference>
<accession>A0A1F6APS3</accession>
<dbReference type="AlphaFoldDB" id="A0A1F6APS3"/>
<dbReference type="SUPFAM" id="SSF53756">
    <property type="entry name" value="UDP-Glycosyltransferase/glycogen phosphorylase"/>
    <property type="match status" value="1"/>
</dbReference>
<feature type="domain" description="Glycosyltransferase subfamily 4-like N-terminal" evidence="3">
    <location>
        <begin position="51"/>
        <end position="145"/>
    </location>
</feature>
<dbReference type="EMBL" id="MFJR01000007">
    <property type="protein sequence ID" value="OGG26686.1"/>
    <property type="molecule type" value="Genomic_DNA"/>
</dbReference>
<dbReference type="Pfam" id="PF13439">
    <property type="entry name" value="Glyco_transf_4"/>
    <property type="match status" value="1"/>
</dbReference>
<evidence type="ECO:0000256" key="1">
    <source>
        <dbReference type="ARBA" id="ARBA00022679"/>
    </source>
</evidence>
<dbReference type="InterPro" id="IPR001296">
    <property type="entry name" value="Glyco_trans_1"/>
</dbReference>
<dbReference type="PANTHER" id="PTHR46401">
    <property type="entry name" value="GLYCOSYLTRANSFERASE WBBK-RELATED"/>
    <property type="match status" value="1"/>
</dbReference>
<dbReference type="CDD" id="cd03809">
    <property type="entry name" value="GT4_MtfB-like"/>
    <property type="match status" value="1"/>
</dbReference>
<comment type="caution">
    <text evidence="4">The sequence shown here is derived from an EMBL/GenBank/DDBJ whole genome shotgun (WGS) entry which is preliminary data.</text>
</comment>
<proteinExistence type="predicted"/>
<protein>
    <recommendedName>
        <fullName evidence="6">Glycosyl transferase family 1 domain-containing protein</fullName>
    </recommendedName>
</protein>
<dbReference type="PANTHER" id="PTHR46401:SF2">
    <property type="entry name" value="GLYCOSYLTRANSFERASE WBBK-RELATED"/>
    <property type="match status" value="1"/>
</dbReference>
<dbReference type="GO" id="GO:0016757">
    <property type="term" value="F:glycosyltransferase activity"/>
    <property type="evidence" value="ECO:0007669"/>
    <property type="project" value="InterPro"/>
</dbReference>
<dbReference type="Proteomes" id="UP000176609">
    <property type="component" value="Unassembled WGS sequence"/>
</dbReference>
<name>A0A1F6APS3_9BACT</name>
<reference evidence="4 5" key="1">
    <citation type="journal article" date="2016" name="Nat. Commun.">
        <title>Thousands of microbial genomes shed light on interconnected biogeochemical processes in an aquifer system.</title>
        <authorList>
            <person name="Anantharaman K."/>
            <person name="Brown C.T."/>
            <person name="Hug L.A."/>
            <person name="Sharon I."/>
            <person name="Castelle C.J."/>
            <person name="Probst A.J."/>
            <person name="Thomas B.C."/>
            <person name="Singh A."/>
            <person name="Wilkins M.J."/>
            <person name="Karaoz U."/>
            <person name="Brodie E.L."/>
            <person name="Williams K.H."/>
            <person name="Hubbard S.S."/>
            <person name="Banfield J.F."/>
        </authorList>
    </citation>
    <scope>NUCLEOTIDE SEQUENCE [LARGE SCALE GENOMIC DNA]</scope>
</reference>
<evidence type="ECO:0008006" key="6">
    <source>
        <dbReference type="Google" id="ProtNLM"/>
    </source>
</evidence>
<dbReference type="GO" id="GO:0009103">
    <property type="term" value="P:lipopolysaccharide biosynthetic process"/>
    <property type="evidence" value="ECO:0007669"/>
    <property type="project" value="TreeGrafter"/>
</dbReference>
<dbReference type="InterPro" id="IPR028098">
    <property type="entry name" value="Glyco_trans_4-like_N"/>
</dbReference>
<feature type="domain" description="Glycosyl transferase family 1" evidence="2">
    <location>
        <begin position="167"/>
        <end position="325"/>
    </location>
</feature>
<organism evidence="4 5">
    <name type="scientific">Candidatus Gottesmanbacteria bacterium RIFCSPLOWO2_01_FULL_39_12b</name>
    <dbReference type="NCBI Taxonomy" id="1798388"/>
    <lineage>
        <taxon>Bacteria</taxon>
        <taxon>Candidatus Gottesmaniibacteriota</taxon>
    </lineage>
</organism>
<dbReference type="FunFam" id="3.40.50.2000:FF:000119">
    <property type="entry name" value="Glycosyl transferase group 1"/>
    <property type="match status" value="1"/>
</dbReference>
<sequence>MKQIKIALVNPPLPGHKQRGTGTYLEELIKALNKCTEIEVTLVRINSDISKFDLVHYPYYDPFFLTLPLIKIKPTVVTVHDMIPLKFPNYFQKGLRGEIKWLIQRQSLKGAKTIITDSYASKKDIVKFTAISEEKINVIYLGVREEFKVISSQKELDEVRVKYSLPSSFILYVGDVNYNKNIPGIIKSFLSATQKFENIYLVLVGNGFINNSIQLSDINNLISKLRLEEKVIKLGFIDLSDLAGIYNLAKVYLQPSFAEGFGLPILEAMACGCPVVTTNTSSLPELTGEAAIKLDPKNYQTLARSIIELIENASLRDQLIKKGIERAKKFSWDKCSQETIKAYKKALE</sequence>
<evidence type="ECO:0000259" key="3">
    <source>
        <dbReference type="Pfam" id="PF13439"/>
    </source>
</evidence>
<evidence type="ECO:0000313" key="5">
    <source>
        <dbReference type="Proteomes" id="UP000176609"/>
    </source>
</evidence>
<dbReference type="Pfam" id="PF00534">
    <property type="entry name" value="Glycos_transf_1"/>
    <property type="match status" value="1"/>
</dbReference>